<keyword evidence="2" id="KW-1185">Reference proteome</keyword>
<gene>
    <name evidence="1" type="ORF">PYW08_007637</name>
</gene>
<name>A0ACC2QCU7_9NEOP</name>
<proteinExistence type="predicted"/>
<organism evidence="1 2">
    <name type="scientific">Mythimna loreyi</name>
    <dbReference type="NCBI Taxonomy" id="667449"/>
    <lineage>
        <taxon>Eukaryota</taxon>
        <taxon>Metazoa</taxon>
        <taxon>Ecdysozoa</taxon>
        <taxon>Arthropoda</taxon>
        <taxon>Hexapoda</taxon>
        <taxon>Insecta</taxon>
        <taxon>Pterygota</taxon>
        <taxon>Neoptera</taxon>
        <taxon>Endopterygota</taxon>
        <taxon>Lepidoptera</taxon>
        <taxon>Glossata</taxon>
        <taxon>Ditrysia</taxon>
        <taxon>Noctuoidea</taxon>
        <taxon>Noctuidae</taxon>
        <taxon>Noctuinae</taxon>
        <taxon>Hadenini</taxon>
        <taxon>Mythimna</taxon>
    </lineage>
</organism>
<dbReference type="EMBL" id="CM056796">
    <property type="protein sequence ID" value="KAJ8714017.1"/>
    <property type="molecule type" value="Genomic_DNA"/>
</dbReference>
<dbReference type="Proteomes" id="UP001231649">
    <property type="component" value="Chromosome 20"/>
</dbReference>
<reference evidence="1" key="1">
    <citation type="submission" date="2023-03" db="EMBL/GenBank/DDBJ databases">
        <title>Chromosome-level genomes of two armyworms, Mythimna separata and Mythimna loreyi, provide insights into the biosynthesis and reception of sex pheromones.</title>
        <authorList>
            <person name="Zhao H."/>
        </authorList>
    </citation>
    <scope>NUCLEOTIDE SEQUENCE</scope>
    <source>
        <strain evidence="1">BeijingLab</strain>
    </source>
</reference>
<protein>
    <submittedName>
        <fullName evidence="1">Uncharacterized protein</fullName>
    </submittedName>
</protein>
<accession>A0ACC2QCU7</accession>
<sequence>MSDNEKPITGEEIPRRRGRPAGHNRVPLSLEERRARNAQYERERRQETTAAMSNLYDVVGCSKDIPQAEVLVATITRIKNAPEDPDEEKRKLVRINDNLKAQIAMLRAKYGLDDEDEGPLLEGDASDADTSEPPPPEPFLAEFSGSSPEKSSKKQKYKGKGKGKGKKRKRSED</sequence>
<evidence type="ECO:0000313" key="1">
    <source>
        <dbReference type="EMBL" id="KAJ8714017.1"/>
    </source>
</evidence>
<comment type="caution">
    <text evidence="1">The sequence shown here is derived from an EMBL/GenBank/DDBJ whole genome shotgun (WGS) entry which is preliminary data.</text>
</comment>
<evidence type="ECO:0000313" key="2">
    <source>
        <dbReference type="Proteomes" id="UP001231649"/>
    </source>
</evidence>